<keyword evidence="3" id="KW-1185">Reference proteome</keyword>
<evidence type="ECO:0000256" key="1">
    <source>
        <dbReference type="SAM" id="MobiDB-lite"/>
    </source>
</evidence>
<evidence type="ECO:0000313" key="2">
    <source>
        <dbReference type="EMBL" id="CAH2248709.1"/>
    </source>
</evidence>
<dbReference type="AlphaFoldDB" id="A0AAD1RCZ5"/>
<dbReference type="EMBL" id="OW240913">
    <property type="protein sequence ID" value="CAH2248709.1"/>
    <property type="molecule type" value="Genomic_DNA"/>
</dbReference>
<feature type="compositionally biased region" description="Pro residues" evidence="1">
    <location>
        <begin position="167"/>
        <end position="180"/>
    </location>
</feature>
<evidence type="ECO:0000313" key="3">
    <source>
        <dbReference type="Proteomes" id="UP001295444"/>
    </source>
</evidence>
<gene>
    <name evidence="2" type="ORF">PECUL_23A060591</name>
</gene>
<organism evidence="2 3">
    <name type="scientific">Pelobates cultripes</name>
    <name type="common">Western spadefoot toad</name>
    <dbReference type="NCBI Taxonomy" id="61616"/>
    <lineage>
        <taxon>Eukaryota</taxon>
        <taxon>Metazoa</taxon>
        <taxon>Chordata</taxon>
        <taxon>Craniata</taxon>
        <taxon>Vertebrata</taxon>
        <taxon>Euteleostomi</taxon>
        <taxon>Amphibia</taxon>
        <taxon>Batrachia</taxon>
        <taxon>Anura</taxon>
        <taxon>Pelobatoidea</taxon>
        <taxon>Pelobatidae</taxon>
        <taxon>Pelobates</taxon>
    </lineage>
</organism>
<feature type="region of interest" description="Disordered" evidence="1">
    <location>
        <begin position="54"/>
        <end position="218"/>
    </location>
</feature>
<accession>A0AAD1RCZ5</accession>
<reference evidence="2" key="1">
    <citation type="submission" date="2022-03" db="EMBL/GenBank/DDBJ databases">
        <authorList>
            <person name="Alioto T."/>
            <person name="Alioto T."/>
            <person name="Gomez Garrido J."/>
        </authorList>
    </citation>
    <scope>NUCLEOTIDE SEQUENCE</scope>
</reference>
<feature type="compositionally biased region" description="Polar residues" evidence="1">
    <location>
        <begin position="70"/>
        <end position="97"/>
    </location>
</feature>
<protein>
    <submittedName>
        <fullName evidence="2">Uncharacterized protein</fullName>
    </submittedName>
</protein>
<name>A0AAD1RCZ5_PELCU</name>
<proteinExistence type="predicted"/>
<dbReference type="Proteomes" id="UP001295444">
    <property type="component" value="Chromosome 02"/>
</dbReference>
<sequence length="218" mass="24066">MNQMTILVATVAIPNQNKCPSNTPPTFRQLMETCSASDQNGICQAILGTRYTEKAEKPGQSTPKHPRTHPLTSATATDLPVPTTTAVRNKSVHQNTPPLADNCNLNRKPALPQKSPLAPPTDGTKHVDEQSTEPTRKRPHPSHTHTVGPSRLIGRPTDQLHQRWTRRPPPLIDPVTPPEMPNNDQEECRPPPTRTQKPKTSRPRFPSHCNPGVKCTVT</sequence>